<dbReference type="Proteomes" id="UP001305702">
    <property type="component" value="Chromosome"/>
</dbReference>
<dbReference type="PANTHER" id="PTHR43649">
    <property type="entry name" value="ARABINOSE-BINDING PROTEIN-RELATED"/>
    <property type="match status" value="1"/>
</dbReference>
<organism evidence="2 3">
    <name type="scientific">Paenibacillus aurantius</name>
    <dbReference type="NCBI Taxonomy" id="2918900"/>
    <lineage>
        <taxon>Bacteria</taxon>
        <taxon>Bacillati</taxon>
        <taxon>Bacillota</taxon>
        <taxon>Bacilli</taxon>
        <taxon>Bacillales</taxon>
        <taxon>Paenibacillaceae</taxon>
        <taxon>Paenibacillus</taxon>
    </lineage>
</organism>
<feature type="compositionally biased region" description="Low complexity" evidence="1">
    <location>
        <begin position="1"/>
        <end position="34"/>
    </location>
</feature>
<dbReference type="Pfam" id="PF01547">
    <property type="entry name" value="SBP_bac_1"/>
    <property type="match status" value="1"/>
</dbReference>
<dbReference type="AlphaFoldDB" id="A0AA96LFW9"/>
<feature type="region of interest" description="Disordered" evidence="1">
    <location>
        <begin position="1"/>
        <end position="44"/>
    </location>
</feature>
<evidence type="ECO:0000313" key="3">
    <source>
        <dbReference type="Proteomes" id="UP001305702"/>
    </source>
</evidence>
<proteinExistence type="predicted"/>
<dbReference type="EMBL" id="CP130318">
    <property type="protein sequence ID" value="WNQ12533.1"/>
    <property type="molecule type" value="Genomic_DNA"/>
</dbReference>
<evidence type="ECO:0000256" key="1">
    <source>
        <dbReference type="SAM" id="MobiDB-lite"/>
    </source>
</evidence>
<evidence type="ECO:0000313" key="2">
    <source>
        <dbReference type="EMBL" id="WNQ12533.1"/>
    </source>
</evidence>
<dbReference type="RefSeq" id="WP_315606311.1">
    <property type="nucleotide sequence ID" value="NZ_CP130318.1"/>
</dbReference>
<keyword evidence="3" id="KW-1185">Reference proteome</keyword>
<dbReference type="KEGG" id="paun:MJA45_05745"/>
<accession>A0AA96LFW9</accession>
<dbReference type="PANTHER" id="PTHR43649:SF12">
    <property type="entry name" value="DIACETYLCHITOBIOSE BINDING PROTEIN DASA"/>
    <property type="match status" value="1"/>
</dbReference>
<gene>
    <name evidence="2" type="ORF">MJA45_05745</name>
</gene>
<sequence>MLVSACSKNEESSTSSSPGPSADASATPKSAPPATLRILTENNTSWPPKADWGVWKWVEEQTNIKVKQELQTGPESLALAISSGDMPDMISVFQSDVQKFGPQGAFEDLSKNMSKMPNVKAFLDKNPEEKARVTAPTGEIFNLYNSGAGEGSQMIWFYRDDIFQKNNLTPPKTWEDLYETAKKLKALYPGSYPFVFRHGMDTLNTFGPTFGFYPEVYPDPADPAKVKFGLQEPGAKMLVDWLHKFQEEGLMPPDWLTMDYKAWTQFITTNKSFVTVQFIGQLEIMNNQMPEGHLKFMVPPIGSGSKPYLPKAGQEGYGLAVASTSKNKDAAFRLLDYLFSEKGKDIQSWGKEGETYSVVNGKRVFNSTYKEPNDLRIVSGIQTAATYGLFDFNAWLSLVKESEREAYVEAPKYRFPVAYTRPSLTPNETAAVSPDNDQIWKFWTGEVSKFINGGRPMADWDKFVGELKSHGLSNIMTTYQKALDRQNANTK</sequence>
<name>A0AA96LFW9_9BACL</name>
<dbReference type="InterPro" id="IPR006059">
    <property type="entry name" value="SBP"/>
</dbReference>
<protein>
    <submittedName>
        <fullName evidence="2">Extracellular solute-binding protein</fullName>
    </submittedName>
</protein>
<dbReference type="SUPFAM" id="SSF53850">
    <property type="entry name" value="Periplasmic binding protein-like II"/>
    <property type="match status" value="1"/>
</dbReference>
<reference evidence="2 3" key="1">
    <citation type="submission" date="2022-02" db="EMBL/GenBank/DDBJ databases">
        <title>Paenibacillus sp. MBLB1776 Whole Genome Shotgun Sequencing.</title>
        <authorList>
            <person name="Hwang C.Y."/>
            <person name="Cho E.-S."/>
            <person name="Seo M.-J."/>
        </authorList>
    </citation>
    <scope>NUCLEOTIDE SEQUENCE [LARGE SCALE GENOMIC DNA]</scope>
    <source>
        <strain evidence="2 3">MBLB1776</strain>
    </source>
</reference>
<dbReference type="Gene3D" id="3.40.190.10">
    <property type="entry name" value="Periplasmic binding protein-like II"/>
    <property type="match status" value="2"/>
</dbReference>
<dbReference type="InterPro" id="IPR050490">
    <property type="entry name" value="Bact_solute-bd_prot1"/>
</dbReference>